<protein>
    <submittedName>
        <fullName evidence="1">Uncharacterized protein</fullName>
    </submittedName>
</protein>
<comment type="caution">
    <text evidence="1">The sequence shown here is derived from an EMBL/GenBank/DDBJ whole genome shotgun (WGS) entry which is preliminary data.</text>
</comment>
<proteinExistence type="predicted"/>
<keyword evidence="2" id="KW-1185">Reference proteome</keyword>
<name>A0ABV2AUZ6_9EUKA</name>
<dbReference type="EMBL" id="JBDODL010006376">
    <property type="protein sequence ID" value="MES1923476.1"/>
    <property type="molecule type" value="Genomic_DNA"/>
</dbReference>
<gene>
    <name evidence="1" type="ORF">MHBO_005053</name>
</gene>
<dbReference type="Proteomes" id="UP001439008">
    <property type="component" value="Unassembled WGS sequence"/>
</dbReference>
<reference evidence="1 2" key="1">
    <citation type="journal article" date="2024" name="BMC Biol.">
        <title>Comparative genomics of Ascetosporea gives new insight into the evolutionary basis for animal parasitism in Rhizaria.</title>
        <authorList>
            <person name="Hiltunen Thoren M."/>
            <person name="Onut-Brannstrom I."/>
            <person name="Alfjorden A."/>
            <person name="Peckova H."/>
            <person name="Swords F."/>
            <person name="Hooper C."/>
            <person name="Holzer A.S."/>
            <person name="Bass D."/>
            <person name="Burki F."/>
        </authorList>
    </citation>
    <scope>NUCLEOTIDE SEQUENCE [LARGE SCALE GENOMIC DNA]</scope>
    <source>
        <strain evidence="1">20-A016</strain>
    </source>
</reference>
<evidence type="ECO:0000313" key="1">
    <source>
        <dbReference type="EMBL" id="MES1923476.1"/>
    </source>
</evidence>
<organism evidence="1 2">
    <name type="scientific">Bonamia ostreae</name>
    <dbReference type="NCBI Taxonomy" id="126728"/>
    <lineage>
        <taxon>Eukaryota</taxon>
        <taxon>Sar</taxon>
        <taxon>Rhizaria</taxon>
        <taxon>Endomyxa</taxon>
        <taxon>Ascetosporea</taxon>
        <taxon>Haplosporida</taxon>
        <taxon>Bonamia</taxon>
    </lineage>
</organism>
<evidence type="ECO:0000313" key="2">
    <source>
        <dbReference type="Proteomes" id="UP001439008"/>
    </source>
</evidence>
<accession>A0ABV2AUZ6</accession>
<sequence length="179" mass="20016">MAAVGEGDDEKLKKILSPKEMLRSVTSGTASLMIGRYGNIYRPVSGLFLGAIYQLEKEQGGKGEMTQELNELLNMIQYTRPIKQYTNTFEAISYFLPAYAIGIDDAYGAVMAMSKMTMKLSEGKSFTDDEKLMWDNLTAINAAITYAYPNPFTPVLRDIAEKKARGSKKKKSTGRHVYR</sequence>